<reference evidence="1 3" key="1">
    <citation type="journal article" date="2020" name="Stud. Mycol.">
        <title>101 Dothideomycetes genomes: a test case for predicting lifestyles and emergence of pathogens.</title>
        <authorList>
            <person name="Haridas S."/>
            <person name="Albert R."/>
            <person name="Binder M."/>
            <person name="Bloem J."/>
            <person name="Labutti K."/>
            <person name="Salamov A."/>
            <person name="Andreopoulos B."/>
            <person name="Baker S."/>
            <person name="Barry K."/>
            <person name="Bills G."/>
            <person name="Bluhm B."/>
            <person name="Cannon C."/>
            <person name="Castanera R."/>
            <person name="Culley D."/>
            <person name="Daum C."/>
            <person name="Ezra D."/>
            <person name="Gonzalez J."/>
            <person name="Henrissat B."/>
            <person name="Kuo A."/>
            <person name="Liang C."/>
            <person name="Lipzen A."/>
            <person name="Lutzoni F."/>
            <person name="Magnuson J."/>
            <person name="Mondo S."/>
            <person name="Nolan M."/>
            <person name="Ohm R."/>
            <person name="Pangilinan J."/>
            <person name="Park H.-J."/>
            <person name="Ramirez L."/>
            <person name="Alfaro M."/>
            <person name="Sun H."/>
            <person name="Tritt A."/>
            <person name="Yoshinaga Y."/>
            <person name="Zwiers L.-H."/>
            <person name="Turgeon B."/>
            <person name="Goodwin S."/>
            <person name="Spatafora J."/>
            <person name="Crous P."/>
            <person name="Grigoriev I."/>
        </authorList>
    </citation>
    <scope>NUCLEOTIDE SEQUENCE</scope>
    <source>
        <strain evidence="1 3">CBS 304.34</strain>
    </source>
</reference>
<dbReference type="OrthoDB" id="3792558at2759"/>
<protein>
    <recommendedName>
        <fullName evidence="4">Homeodomain-like protein</fullName>
    </recommendedName>
</protein>
<reference evidence="3" key="3">
    <citation type="submission" date="2025-04" db="UniProtKB">
        <authorList>
            <consortium name="RefSeq"/>
        </authorList>
    </citation>
    <scope>IDENTIFICATION</scope>
    <source>
        <strain evidence="3">CBS 304.34</strain>
    </source>
</reference>
<gene>
    <name evidence="1 3" type="ORF">BDZ99DRAFT_520550</name>
</gene>
<dbReference type="Proteomes" id="UP000504636">
    <property type="component" value="Unplaced"/>
</dbReference>
<evidence type="ECO:0000313" key="1">
    <source>
        <dbReference type="EMBL" id="KAF2810480.1"/>
    </source>
</evidence>
<keyword evidence="2" id="KW-1185">Reference proteome</keyword>
<evidence type="ECO:0000313" key="3">
    <source>
        <dbReference type="RefSeq" id="XP_033577444.1"/>
    </source>
</evidence>
<evidence type="ECO:0000313" key="2">
    <source>
        <dbReference type="Proteomes" id="UP000504636"/>
    </source>
</evidence>
<dbReference type="AlphaFoldDB" id="A0A6A6YNX5"/>
<dbReference type="EMBL" id="MU003700">
    <property type="protein sequence ID" value="KAF2810480.1"/>
    <property type="molecule type" value="Genomic_DNA"/>
</dbReference>
<organism evidence="1">
    <name type="scientific">Mytilinidion resinicola</name>
    <dbReference type="NCBI Taxonomy" id="574789"/>
    <lineage>
        <taxon>Eukaryota</taxon>
        <taxon>Fungi</taxon>
        <taxon>Dikarya</taxon>
        <taxon>Ascomycota</taxon>
        <taxon>Pezizomycotina</taxon>
        <taxon>Dothideomycetes</taxon>
        <taxon>Pleosporomycetidae</taxon>
        <taxon>Mytilinidiales</taxon>
        <taxon>Mytilinidiaceae</taxon>
        <taxon>Mytilinidion</taxon>
    </lineage>
</organism>
<dbReference type="RefSeq" id="XP_033577444.1">
    <property type="nucleotide sequence ID" value="XM_033725539.1"/>
</dbReference>
<dbReference type="GeneID" id="54466432"/>
<reference evidence="3" key="2">
    <citation type="submission" date="2020-04" db="EMBL/GenBank/DDBJ databases">
        <authorList>
            <consortium name="NCBI Genome Project"/>
        </authorList>
    </citation>
    <scope>NUCLEOTIDE SEQUENCE</scope>
    <source>
        <strain evidence="3">CBS 304.34</strain>
    </source>
</reference>
<name>A0A6A6YNX5_9PEZI</name>
<proteinExistence type="predicted"/>
<accession>A0A6A6YNX5</accession>
<sequence>MPETRRKQYQYKVHKASVRKTDKKELTPIQRAFIAGACLKGNASHNSIATFIGVNHRTITRLLQRVETRAQAANIPLHDELLYKTELGRGRKTLLNKEEKENIQQIIT</sequence>
<evidence type="ECO:0008006" key="4">
    <source>
        <dbReference type="Google" id="ProtNLM"/>
    </source>
</evidence>